<proteinExistence type="predicted"/>
<name>A0A183EZK8_9BILA</name>
<evidence type="ECO:0000313" key="3">
    <source>
        <dbReference type="WBParaSite" id="GPUH_0002642901-mRNA-1"/>
    </source>
</evidence>
<sequence length="85" mass="9854">MDPGFVQIRLYLVVPFWRMVRGLFPIQILPSNVAGGGLVRIRFVLLVLDSDSAAWSTASRNCQECKQFHYFGRTFRIRQLFLGYL</sequence>
<dbReference type="AlphaFoldDB" id="A0A183EZK8"/>
<keyword evidence="2" id="KW-1185">Reference proteome</keyword>
<dbReference type="EMBL" id="UYRT01110543">
    <property type="protein sequence ID" value="VDN45502.1"/>
    <property type="molecule type" value="Genomic_DNA"/>
</dbReference>
<accession>A0A183EZK8</accession>
<gene>
    <name evidence="1" type="ORF">GPUH_LOCUS26398</name>
</gene>
<dbReference type="Proteomes" id="UP000271098">
    <property type="component" value="Unassembled WGS sequence"/>
</dbReference>
<evidence type="ECO:0000313" key="1">
    <source>
        <dbReference type="EMBL" id="VDN45502.1"/>
    </source>
</evidence>
<reference evidence="1 2" key="2">
    <citation type="submission" date="2018-11" db="EMBL/GenBank/DDBJ databases">
        <authorList>
            <consortium name="Pathogen Informatics"/>
        </authorList>
    </citation>
    <scope>NUCLEOTIDE SEQUENCE [LARGE SCALE GENOMIC DNA]</scope>
</reference>
<evidence type="ECO:0000313" key="2">
    <source>
        <dbReference type="Proteomes" id="UP000271098"/>
    </source>
</evidence>
<dbReference type="WBParaSite" id="GPUH_0002642901-mRNA-1">
    <property type="protein sequence ID" value="GPUH_0002642901-mRNA-1"/>
    <property type="gene ID" value="GPUH_0002642901"/>
</dbReference>
<organism evidence="3">
    <name type="scientific">Gongylonema pulchrum</name>
    <dbReference type="NCBI Taxonomy" id="637853"/>
    <lineage>
        <taxon>Eukaryota</taxon>
        <taxon>Metazoa</taxon>
        <taxon>Ecdysozoa</taxon>
        <taxon>Nematoda</taxon>
        <taxon>Chromadorea</taxon>
        <taxon>Rhabditida</taxon>
        <taxon>Spirurina</taxon>
        <taxon>Spiruromorpha</taxon>
        <taxon>Spiruroidea</taxon>
        <taxon>Gongylonematidae</taxon>
        <taxon>Gongylonema</taxon>
    </lineage>
</organism>
<protein>
    <submittedName>
        <fullName evidence="3">Secreted protein</fullName>
    </submittedName>
</protein>
<reference evidence="3" key="1">
    <citation type="submission" date="2016-06" db="UniProtKB">
        <authorList>
            <consortium name="WormBaseParasite"/>
        </authorList>
    </citation>
    <scope>IDENTIFICATION</scope>
</reference>